<dbReference type="GO" id="GO:0000981">
    <property type="term" value="F:DNA-binding transcription factor activity, RNA polymerase II-specific"/>
    <property type="evidence" value="ECO:0007669"/>
    <property type="project" value="InterPro"/>
</dbReference>
<evidence type="ECO:0000313" key="6">
    <source>
        <dbReference type="Proteomes" id="UP000193642"/>
    </source>
</evidence>
<dbReference type="PANTHER" id="PTHR47659">
    <property type="entry name" value="ZN(II)2CYS6 TRANSCRIPTION FACTOR (EUROFUNG)-RELATED"/>
    <property type="match status" value="1"/>
</dbReference>
<feature type="region of interest" description="Disordered" evidence="3">
    <location>
        <begin position="1"/>
        <end position="20"/>
    </location>
</feature>
<dbReference type="Gene3D" id="4.10.240.10">
    <property type="entry name" value="Zn(2)-C6 fungal-type DNA-binding domain"/>
    <property type="match status" value="1"/>
</dbReference>
<dbReference type="PANTHER" id="PTHR47659:SF1">
    <property type="entry name" value="TRANSCRIPTION ACTIVATOR OF GLUCONEOGENESIS ERT1"/>
    <property type="match status" value="1"/>
</dbReference>
<dbReference type="InterPro" id="IPR050335">
    <property type="entry name" value="ERT1_acuK_gluconeogen_tf"/>
</dbReference>
<dbReference type="AlphaFoldDB" id="A0A1Y2CQ64"/>
<dbReference type="CDD" id="cd00067">
    <property type="entry name" value="GAL4"/>
    <property type="match status" value="1"/>
</dbReference>
<feature type="region of interest" description="Disordered" evidence="3">
    <location>
        <begin position="241"/>
        <end position="262"/>
    </location>
</feature>
<sequence length="262" mass="28489">MMYRRSASAEGPSSPPPLMLAAPVFEAPVSHSHTHSHPHSGYDLNGHPNSFAYPPSDTHPHTHPHPHPQNQFAHSFSNPLLPHLSQNNNNHHHLQPDSSHNHNHNHHNNNSSSNSSSHAHVDDSLILDALSVLTSSGRIAPPPPQHFTQPEDDISALFAGTSRNNPSHSPTTTSTSALAATATAPQPTIQQKEPKQKAARQPAQRPKAYAQKACSSCKNSHVACDAGRPCQRCIRLNRADTCEDASRKKRGRPSNAEKIHLP</sequence>
<evidence type="ECO:0000313" key="5">
    <source>
        <dbReference type="EMBL" id="ORY49086.1"/>
    </source>
</evidence>
<feature type="compositionally biased region" description="Low complexity" evidence="3">
    <location>
        <begin position="1"/>
        <end position="12"/>
    </location>
</feature>
<proteinExistence type="predicted"/>
<dbReference type="STRING" id="329046.A0A1Y2CQ64"/>
<gene>
    <name evidence="5" type="ORF">BCR33DRAFT_18496</name>
</gene>
<comment type="caution">
    <text evidence="5">The sequence shown here is derived from an EMBL/GenBank/DDBJ whole genome shotgun (WGS) entry which is preliminary data.</text>
</comment>
<dbReference type="InterPro" id="IPR036864">
    <property type="entry name" value="Zn2-C6_fun-type_DNA-bd_sf"/>
</dbReference>
<keyword evidence="2" id="KW-0539">Nucleus</keyword>
<feature type="compositionally biased region" description="Low complexity" evidence="3">
    <location>
        <begin position="166"/>
        <end position="188"/>
    </location>
</feature>
<accession>A0A1Y2CQ64</accession>
<dbReference type="InterPro" id="IPR001138">
    <property type="entry name" value="Zn2Cys6_DnaBD"/>
</dbReference>
<keyword evidence="6" id="KW-1185">Reference proteome</keyword>
<dbReference type="EMBL" id="MCGO01000010">
    <property type="protein sequence ID" value="ORY49086.1"/>
    <property type="molecule type" value="Genomic_DNA"/>
</dbReference>
<feature type="region of interest" description="Disordered" evidence="3">
    <location>
        <begin position="158"/>
        <end position="204"/>
    </location>
</feature>
<keyword evidence="1" id="KW-0479">Metal-binding</keyword>
<evidence type="ECO:0000256" key="2">
    <source>
        <dbReference type="ARBA" id="ARBA00023242"/>
    </source>
</evidence>
<feature type="domain" description="Zn(2)-C6 fungal-type" evidence="4">
    <location>
        <begin position="213"/>
        <end position="242"/>
    </location>
</feature>
<name>A0A1Y2CQ64_9FUNG</name>
<evidence type="ECO:0000256" key="3">
    <source>
        <dbReference type="SAM" id="MobiDB-lite"/>
    </source>
</evidence>
<dbReference type="PROSITE" id="PS50048">
    <property type="entry name" value="ZN2_CY6_FUNGAL_2"/>
    <property type="match status" value="1"/>
</dbReference>
<dbReference type="OrthoDB" id="1555531at2759"/>
<dbReference type="SUPFAM" id="SSF57701">
    <property type="entry name" value="Zn2/Cys6 DNA-binding domain"/>
    <property type="match status" value="1"/>
</dbReference>
<dbReference type="Proteomes" id="UP000193642">
    <property type="component" value="Unassembled WGS sequence"/>
</dbReference>
<reference evidence="5 6" key="1">
    <citation type="submission" date="2016-07" db="EMBL/GenBank/DDBJ databases">
        <title>Pervasive Adenine N6-methylation of Active Genes in Fungi.</title>
        <authorList>
            <consortium name="DOE Joint Genome Institute"/>
            <person name="Mondo S.J."/>
            <person name="Dannebaum R.O."/>
            <person name="Kuo R.C."/>
            <person name="Labutti K."/>
            <person name="Haridas S."/>
            <person name="Kuo A."/>
            <person name="Salamov A."/>
            <person name="Ahrendt S.R."/>
            <person name="Lipzen A."/>
            <person name="Sullivan W."/>
            <person name="Andreopoulos W.B."/>
            <person name="Clum A."/>
            <person name="Lindquist E."/>
            <person name="Daum C."/>
            <person name="Ramamoorthy G.K."/>
            <person name="Gryganskyi A."/>
            <person name="Culley D."/>
            <person name="Magnuson J.K."/>
            <person name="James T.Y."/>
            <person name="O'Malley M.A."/>
            <person name="Stajich J.E."/>
            <person name="Spatafora J.W."/>
            <person name="Visel A."/>
            <person name="Grigoriev I.V."/>
        </authorList>
    </citation>
    <scope>NUCLEOTIDE SEQUENCE [LARGE SCALE GENOMIC DNA]</scope>
    <source>
        <strain evidence="5 6">JEL800</strain>
    </source>
</reference>
<dbReference type="PROSITE" id="PS00463">
    <property type="entry name" value="ZN2_CY6_FUNGAL_1"/>
    <property type="match status" value="1"/>
</dbReference>
<feature type="compositionally biased region" description="Low complexity" evidence="3">
    <location>
        <begin position="108"/>
        <end position="118"/>
    </location>
</feature>
<protein>
    <recommendedName>
        <fullName evidence="4">Zn(2)-C6 fungal-type domain-containing protein</fullName>
    </recommendedName>
</protein>
<dbReference type="SMART" id="SM00066">
    <property type="entry name" value="GAL4"/>
    <property type="match status" value="1"/>
</dbReference>
<dbReference type="Pfam" id="PF00172">
    <property type="entry name" value="Zn_clus"/>
    <property type="match status" value="1"/>
</dbReference>
<evidence type="ECO:0000256" key="1">
    <source>
        <dbReference type="ARBA" id="ARBA00022723"/>
    </source>
</evidence>
<organism evidence="5 6">
    <name type="scientific">Rhizoclosmatium globosum</name>
    <dbReference type="NCBI Taxonomy" id="329046"/>
    <lineage>
        <taxon>Eukaryota</taxon>
        <taxon>Fungi</taxon>
        <taxon>Fungi incertae sedis</taxon>
        <taxon>Chytridiomycota</taxon>
        <taxon>Chytridiomycota incertae sedis</taxon>
        <taxon>Chytridiomycetes</taxon>
        <taxon>Chytridiales</taxon>
        <taxon>Chytriomycetaceae</taxon>
        <taxon>Rhizoclosmatium</taxon>
    </lineage>
</organism>
<feature type="compositionally biased region" description="Low complexity" evidence="3">
    <location>
        <begin position="77"/>
        <end position="89"/>
    </location>
</feature>
<feature type="region of interest" description="Disordered" evidence="3">
    <location>
        <begin position="29"/>
        <end position="120"/>
    </location>
</feature>
<dbReference type="GO" id="GO:0008270">
    <property type="term" value="F:zinc ion binding"/>
    <property type="evidence" value="ECO:0007669"/>
    <property type="project" value="InterPro"/>
</dbReference>
<evidence type="ECO:0000259" key="4">
    <source>
        <dbReference type="PROSITE" id="PS50048"/>
    </source>
</evidence>